<feature type="transmembrane region" description="Helical" evidence="8">
    <location>
        <begin position="137"/>
        <end position="157"/>
    </location>
</feature>
<keyword evidence="6 8" id="KW-1133">Transmembrane helix</keyword>
<dbReference type="PROSITE" id="PS50928">
    <property type="entry name" value="ABC_TM1"/>
    <property type="match status" value="1"/>
</dbReference>
<gene>
    <name evidence="10" type="ORF">PCE31107_00140</name>
</gene>
<evidence type="ECO:0000256" key="8">
    <source>
        <dbReference type="RuleBase" id="RU363032"/>
    </source>
</evidence>
<accession>A0A5E4REX7</accession>
<evidence type="ECO:0000313" key="11">
    <source>
        <dbReference type="Proteomes" id="UP000396788"/>
    </source>
</evidence>
<dbReference type="InterPro" id="IPR010065">
    <property type="entry name" value="AA_ABC_transptr_permease_3TM"/>
</dbReference>
<dbReference type="GO" id="GO:0043190">
    <property type="term" value="C:ATP-binding cassette (ABC) transporter complex"/>
    <property type="evidence" value="ECO:0007669"/>
    <property type="project" value="InterPro"/>
</dbReference>
<dbReference type="RefSeq" id="WP_150605891.1">
    <property type="nucleotide sequence ID" value="NZ_CABPRY010000001.1"/>
</dbReference>
<dbReference type="EMBL" id="CABPRY010000001">
    <property type="protein sequence ID" value="VVD61725.1"/>
    <property type="molecule type" value="Genomic_DNA"/>
</dbReference>
<name>A0A5E4REX7_9BURK</name>
<dbReference type="Proteomes" id="UP000396788">
    <property type="component" value="Unassembled WGS sequence"/>
</dbReference>
<dbReference type="Gene3D" id="1.10.3720.10">
    <property type="entry name" value="MetI-like"/>
    <property type="match status" value="1"/>
</dbReference>
<dbReference type="GO" id="GO:0006865">
    <property type="term" value="P:amino acid transport"/>
    <property type="evidence" value="ECO:0007669"/>
    <property type="project" value="TreeGrafter"/>
</dbReference>
<feature type="transmembrane region" description="Helical" evidence="8">
    <location>
        <begin position="56"/>
        <end position="80"/>
    </location>
</feature>
<keyword evidence="3 8" id="KW-0813">Transport</keyword>
<dbReference type="Pfam" id="PF00528">
    <property type="entry name" value="BPD_transp_1"/>
    <property type="match status" value="1"/>
</dbReference>
<evidence type="ECO:0000256" key="2">
    <source>
        <dbReference type="ARBA" id="ARBA00010072"/>
    </source>
</evidence>
<evidence type="ECO:0000256" key="6">
    <source>
        <dbReference type="ARBA" id="ARBA00022989"/>
    </source>
</evidence>
<protein>
    <submittedName>
        <fullName evidence="10">Glutamate ABC transporter permease</fullName>
    </submittedName>
</protein>
<reference evidence="10 11" key="1">
    <citation type="submission" date="2019-08" db="EMBL/GenBank/DDBJ databases">
        <authorList>
            <person name="Peeters C."/>
        </authorList>
    </citation>
    <scope>NUCLEOTIDE SEQUENCE [LARGE SCALE GENOMIC DNA]</scope>
    <source>
        <strain evidence="10 11">LMG 31107</strain>
    </source>
</reference>
<dbReference type="GO" id="GO:0022857">
    <property type="term" value="F:transmembrane transporter activity"/>
    <property type="evidence" value="ECO:0007669"/>
    <property type="project" value="InterPro"/>
</dbReference>
<dbReference type="PANTHER" id="PTHR30614">
    <property type="entry name" value="MEMBRANE COMPONENT OF AMINO ACID ABC TRANSPORTER"/>
    <property type="match status" value="1"/>
</dbReference>
<evidence type="ECO:0000259" key="9">
    <source>
        <dbReference type="PROSITE" id="PS50928"/>
    </source>
</evidence>
<feature type="transmembrane region" description="Helical" evidence="8">
    <location>
        <begin position="26"/>
        <end position="44"/>
    </location>
</feature>
<dbReference type="AlphaFoldDB" id="A0A5E4REX7"/>
<comment type="similarity">
    <text evidence="2">Belongs to the binding-protein-dependent transport system permease family. HisMQ subfamily.</text>
</comment>
<dbReference type="PANTHER" id="PTHR30614:SF42">
    <property type="entry name" value="GLUTAMATE_ASPARTATE IMPORT PERMEASE PROTEIN GLTJ"/>
    <property type="match status" value="1"/>
</dbReference>
<keyword evidence="7 8" id="KW-0472">Membrane</keyword>
<dbReference type="InterPro" id="IPR043429">
    <property type="entry name" value="ArtM/GltK/GlnP/TcyL/YhdX-like"/>
</dbReference>
<evidence type="ECO:0000256" key="7">
    <source>
        <dbReference type="ARBA" id="ARBA00023136"/>
    </source>
</evidence>
<keyword evidence="4" id="KW-1003">Cell membrane</keyword>
<proteinExistence type="inferred from homology"/>
<evidence type="ECO:0000256" key="5">
    <source>
        <dbReference type="ARBA" id="ARBA00022692"/>
    </source>
</evidence>
<sequence length="245" mass="26640">MELLFETTIDGGRYIDWLLSGLEWTVLLWLGGAVIATVLGIVVGSGRTARSLGFRVIARAYVQVFRNVPLLMQAFLWYFVLPELLPVSLGSALKQMPPPWGSFVPALVAVGTYTGARVAEQIRSGIQSLPKGQREAAFALGLSSFTTYALILIPQALRTMAPSLTSEALALLKNTSVAMTIGLLELTAQAQQMNEFTFRTFESFSVVTVTYLVLSLLIYGVAELVIRRFSSTKKSALAPVTESLS</sequence>
<feature type="transmembrane region" description="Helical" evidence="8">
    <location>
        <begin position="203"/>
        <end position="226"/>
    </location>
</feature>
<evidence type="ECO:0000256" key="4">
    <source>
        <dbReference type="ARBA" id="ARBA00022475"/>
    </source>
</evidence>
<dbReference type="SUPFAM" id="SSF161098">
    <property type="entry name" value="MetI-like"/>
    <property type="match status" value="1"/>
</dbReference>
<dbReference type="InterPro" id="IPR000515">
    <property type="entry name" value="MetI-like"/>
</dbReference>
<feature type="domain" description="ABC transmembrane type-1" evidence="9">
    <location>
        <begin position="22"/>
        <end position="222"/>
    </location>
</feature>
<dbReference type="NCBIfam" id="TIGR01726">
    <property type="entry name" value="HEQRo_perm_3TM"/>
    <property type="match status" value="1"/>
</dbReference>
<evidence type="ECO:0000256" key="1">
    <source>
        <dbReference type="ARBA" id="ARBA00004429"/>
    </source>
</evidence>
<comment type="subcellular location">
    <subcellularLocation>
        <location evidence="1">Cell inner membrane</location>
        <topology evidence="1">Multi-pass membrane protein</topology>
    </subcellularLocation>
    <subcellularLocation>
        <location evidence="8">Cell membrane</location>
        <topology evidence="8">Multi-pass membrane protein</topology>
    </subcellularLocation>
</comment>
<evidence type="ECO:0000313" key="10">
    <source>
        <dbReference type="EMBL" id="VVD61725.1"/>
    </source>
</evidence>
<organism evidence="10 11">
    <name type="scientific">Pandoraea cepalis</name>
    <dbReference type="NCBI Taxonomy" id="2508294"/>
    <lineage>
        <taxon>Bacteria</taxon>
        <taxon>Pseudomonadati</taxon>
        <taxon>Pseudomonadota</taxon>
        <taxon>Betaproteobacteria</taxon>
        <taxon>Burkholderiales</taxon>
        <taxon>Burkholderiaceae</taxon>
        <taxon>Pandoraea</taxon>
    </lineage>
</organism>
<evidence type="ECO:0000256" key="3">
    <source>
        <dbReference type="ARBA" id="ARBA00022448"/>
    </source>
</evidence>
<dbReference type="InterPro" id="IPR035906">
    <property type="entry name" value="MetI-like_sf"/>
</dbReference>
<keyword evidence="5 8" id="KW-0812">Transmembrane</keyword>
<dbReference type="CDD" id="cd06261">
    <property type="entry name" value="TM_PBP2"/>
    <property type="match status" value="1"/>
</dbReference>
<feature type="transmembrane region" description="Helical" evidence="8">
    <location>
        <begin position="100"/>
        <end position="116"/>
    </location>
</feature>